<feature type="domain" description="Amidase" evidence="3">
    <location>
        <begin position="40"/>
        <end position="458"/>
    </location>
</feature>
<evidence type="ECO:0000259" key="3">
    <source>
        <dbReference type="Pfam" id="PF01425"/>
    </source>
</evidence>
<evidence type="ECO:0000313" key="5">
    <source>
        <dbReference type="Proteomes" id="UP001142292"/>
    </source>
</evidence>
<dbReference type="InterPro" id="IPR020556">
    <property type="entry name" value="Amidase_CS"/>
</dbReference>
<sequence length="479" mass="51143">MTATTRVHAFSDDALGDHDAVELAGLIRTGELSAAEVEAAAVARLGDVGRRLHAVAHEAYDAPRRADSTDDDTADDTALRGVPTLLKDNTDLRGMPTNHGSEAIRARPAERDGRYTTQYLSTGMTVLGKSRMPEFGLNATTEFRSGPPTPNPWSTEHSVGASSGGSAAMVAAGAVPIAHANDGGGSIRIPAAAAGLVGLKPSRGRHIDGESARALPINMVSEGVVTRSVRDTAVFHAALERHWRNPALPPLGLVEGPARRRLRVAMIMESVTDAVVDVPTKAAVERTATLLEEQGHTVEPVPIPVEARFGDDFLTYWGMLAFLAGTLGRLTMDRSLDTTRLDGLTDGLRREFTSGGWRRTPGALHRLKRAALTYARVFDRHDVVLCPVVAGVTPPLGQLSPNVPFEDLVERLRRHVAFTPLQNITGTPAISLPMGLTEEGLPIGVQLASAYGDERTLLELGYALEKQAPWPRIQGAAPL</sequence>
<accession>A0ABQ5SSV1</accession>
<reference evidence="4" key="2">
    <citation type="submission" date="2023-01" db="EMBL/GenBank/DDBJ databases">
        <authorList>
            <person name="Sun Q."/>
            <person name="Evtushenko L."/>
        </authorList>
    </citation>
    <scope>NUCLEOTIDE SEQUENCE</scope>
    <source>
        <strain evidence="4">VKM Ac-1246</strain>
    </source>
</reference>
<comment type="similarity">
    <text evidence="1">Belongs to the amidase family.</text>
</comment>
<dbReference type="PROSITE" id="PS00571">
    <property type="entry name" value="AMIDASES"/>
    <property type="match status" value="1"/>
</dbReference>
<dbReference type="Proteomes" id="UP001142292">
    <property type="component" value="Unassembled WGS sequence"/>
</dbReference>
<dbReference type="Pfam" id="PF01425">
    <property type="entry name" value="Amidase"/>
    <property type="match status" value="1"/>
</dbReference>
<dbReference type="Gene3D" id="3.90.1300.10">
    <property type="entry name" value="Amidase signature (AS) domain"/>
    <property type="match status" value="1"/>
</dbReference>
<organism evidence="4 5">
    <name type="scientific">Nocardioides luteus</name>
    <dbReference type="NCBI Taxonomy" id="1844"/>
    <lineage>
        <taxon>Bacteria</taxon>
        <taxon>Bacillati</taxon>
        <taxon>Actinomycetota</taxon>
        <taxon>Actinomycetes</taxon>
        <taxon>Propionibacteriales</taxon>
        <taxon>Nocardioidaceae</taxon>
        <taxon>Nocardioides</taxon>
    </lineage>
</organism>
<dbReference type="SUPFAM" id="SSF75304">
    <property type="entry name" value="Amidase signature (AS) enzymes"/>
    <property type="match status" value="1"/>
</dbReference>
<comment type="caution">
    <text evidence="4">The sequence shown here is derived from an EMBL/GenBank/DDBJ whole genome shotgun (WGS) entry which is preliminary data.</text>
</comment>
<dbReference type="InterPro" id="IPR023631">
    <property type="entry name" value="Amidase_dom"/>
</dbReference>
<dbReference type="InterPro" id="IPR000120">
    <property type="entry name" value="Amidase"/>
</dbReference>
<dbReference type="PANTHER" id="PTHR11895:SF7">
    <property type="entry name" value="GLUTAMYL-TRNA(GLN) AMIDOTRANSFERASE SUBUNIT A, MITOCHONDRIAL"/>
    <property type="match status" value="1"/>
</dbReference>
<name>A0ABQ5SSV1_9ACTN</name>
<evidence type="ECO:0000256" key="1">
    <source>
        <dbReference type="ARBA" id="ARBA00009199"/>
    </source>
</evidence>
<reference evidence="4" key="1">
    <citation type="journal article" date="2014" name="Int. J. Syst. Evol. Microbiol.">
        <title>Complete genome of a new Firmicutes species belonging to the dominant human colonic microbiota ('Ruminococcus bicirculans') reveals two chromosomes and a selective capacity to utilize plant glucans.</title>
        <authorList>
            <consortium name="NISC Comparative Sequencing Program"/>
            <person name="Wegmann U."/>
            <person name="Louis P."/>
            <person name="Goesmann A."/>
            <person name="Henrissat B."/>
            <person name="Duncan S.H."/>
            <person name="Flint H.J."/>
        </authorList>
    </citation>
    <scope>NUCLEOTIDE SEQUENCE</scope>
    <source>
        <strain evidence="4">VKM Ac-1246</strain>
    </source>
</reference>
<keyword evidence="5" id="KW-1185">Reference proteome</keyword>
<gene>
    <name evidence="4" type="ORF">GCM10017579_12640</name>
</gene>
<proteinExistence type="inferred from homology"/>
<protein>
    <submittedName>
        <fullName evidence="4">Amidase</fullName>
    </submittedName>
</protein>
<feature type="region of interest" description="Disordered" evidence="2">
    <location>
        <begin position="87"/>
        <end position="108"/>
    </location>
</feature>
<dbReference type="NCBIfam" id="NF005899">
    <property type="entry name" value="PRK07869.1"/>
    <property type="match status" value="1"/>
</dbReference>
<evidence type="ECO:0000256" key="2">
    <source>
        <dbReference type="SAM" id="MobiDB-lite"/>
    </source>
</evidence>
<dbReference type="EMBL" id="BSEL01000003">
    <property type="protein sequence ID" value="GLJ67228.1"/>
    <property type="molecule type" value="Genomic_DNA"/>
</dbReference>
<dbReference type="RefSeq" id="WP_189119151.1">
    <property type="nucleotide sequence ID" value="NZ_BMRK01000010.1"/>
</dbReference>
<dbReference type="InterPro" id="IPR036928">
    <property type="entry name" value="AS_sf"/>
</dbReference>
<evidence type="ECO:0000313" key="4">
    <source>
        <dbReference type="EMBL" id="GLJ67228.1"/>
    </source>
</evidence>
<dbReference type="PANTHER" id="PTHR11895">
    <property type="entry name" value="TRANSAMIDASE"/>
    <property type="match status" value="1"/>
</dbReference>